<evidence type="ECO:0000256" key="3">
    <source>
        <dbReference type="PROSITE-ProRule" id="PRU00221"/>
    </source>
</evidence>
<feature type="repeat" description="WD" evidence="3">
    <location>
        <begin position="1075"/>
        <end position="1116"/>
    </location>
</feature>
<feature type="repeat" description="WD" evidence="3">
    <location>
        <begin position="1289"/>
        <end position="1330"/>
    </location>
</feature>
<dbReference type="SUPFAM" id="SSF50969">
    <property type="entry name" value="YVTN repeat-like/Quinoprotein amine dehydrogenase"/>
    <property type="match status" value="1"/>
</dbReference>
<dbReference type="SUPFAM" id="SSF52540">
    <property type="entry name" value="P-loop containing nucleoside triphosphate hydrolases"/>
    <property type="match status" value="1"/>
</dbReference>
<dbReference type="OrthoDB" id="538223at2759"/>
<organism evidence="6 7">
    <name type="scientific">Ceratobasidium theobromae</name>
    <dbReference type="NCBI Taxonomy" id="1582974"/>
    <lineage>
        <taxon>Eukaryota</taxon>
        <taxon>Fungi</taxon>
        <taxon>Dikarya</taxon>
        <taxon>Basidiomycota</taxon>
        <taxon>Agaricomycotina</taxon>
        <taxon>Agaricomycetes</taxon>
        <taxon>Cantharellales</taxon>
        <taxon>Ceratobasidiaceae</taxon>
        <taxon>Ceratobasidium</taxon>
    </lineage>
</organism>
<dbReference type="InterPro" id="IPR015943">
    <property type="entry name" value="WD40/YVTN_repeat-like_dom_sf"/>
</dbReference>
<evidence type="ECO:0000259" key="5">
    <source>
        <dbReference type="Pfam" id="PF24883"/>
    </source>
</evidence>
<keyword evidence="1 3" id="KW-0853">WD repeat</keyword>
<dbReference type="InterPro" id="IPR001680">
    <property type="entry name" value="WD40_rpt"/>
</dbReference>
<dbReference type="SUPFAM" id="SSF50978">
    <property type="entry name" value="WD40 repeat-like"/>
    <property type="match status" value="1"/>
</dbReference>
<dbReference type="PROSITE" id="PS00678">
    <property type="entry name" value="WD_REPEATS_1"/>
    <property type="match status" value="4"/>
</dbReference>
<sequence length="1446" mass="158169">MDFVLGKRRRTRNHSPGPTQSEDPDSSTASQSIAHQNWTRLKAFQRILQKSSGIFGPLKAVVDEFIDIAELYERAGTGYGGFEELKNDLEDLFYDLCEHFSGSMPPTMTSSMESLCEKIKMELDYVKKGYSERRNLEAGDSEVVIECYQRIQGCLQRLTFNTNITMWKIVDEHASVCASSNQSSPSVHASPQEARLDRLSPAFAACYNSTKSLGLKRGPCTEDTRVEVLHSMNSWVYSSPAGATYWLTGMAGTGKTTISYSLCKGLDDAHRLGASFFCSRVLPECRDVNRMIPSIAYQLALFSRPFQCALLQVLDKDRDIHTRQLELQFGALIVKPLREVETTLPTDLVVVIDALDECDDKESTGLILEVLLTKAWGLPIKFFVSSRAEPEIRDQMIKQGGDRASERLVLHELDKGTVQADIATYLRVALAPMYPLESQLTELVERAGVLFIYAATVVRYIGYDNFRRNPRARLETVLTKSKSTGSNVNKEIDELYTTIMRAALDNPGLEDVEREDIRQILCAVICSREPLTVNALSGLLGLHDADRTHAAIRPLWSVLHVGTNEVVATLHASFPDFLFDSNRSKEYFCDSMAYNHALAHRCFECIKNAQPQFNICGLESSHVPDKNINDFDERVEKAVSIELSYASRYWAAHLDSSNSSSALIDQLREFLSTRFLLWMEIMNLKKSIQAGIIVMQLVETWSMECSPELRELVLDAWRFITTFASNPVSKSTPHIYVSMLPFWPHSSPIARHYTIRAKYLVTPEGTATAQQPVLLAAWRLGGAGSSVSFSPDGARIALGRGGCIEVLDAFTGATVLGPLDGYTNYASSVLFSPEGTRLMDLTLRLRDARTGEIILGPLQRHVGSAIEADSIGFSPDGTRIAAGFYDGAICVWDQSGQIVHELLEGHSSGVPSVSFSADSALIVSGSLDQGICVWGARSGQVILGPFQGHTDSVKSVMFSPDGARIVSGSDDATVCVWDAQSGQLILGPFTEHYSDVTSVAFSPDGTLILSSSGDATIYVRDAQNGQIILGPLEKHSLTASSAAFSPDGTRIVSAGYGATVCVWDARRQQTPSESFNGHTGRITSVQFSPDGTRIASSSTDGTICVWNARSGRRLLGPIEGHDAWVLSTAFSPDGLHIISGSNDTTVCVWDAYNGRLILGPLEEHTASVTSVAFSSDGANIISGSYGGTIYVQDAQGGKVVAGPIIGGKGTVHAAMLSPDGSRVIAICGDSLYVWDHQGNQLLTRPFDYKKRAKFSAGLSPCGTRVATCWDYSSICVWDVENGSRVLGPSEGHFNSIYALEFSPCGNFIVSGSNNNTVCVWDARSGERLFGPLQGHTDTVEAVGVSPDGTRVVSGSLDKTIRVWDIQSRAVEAPPDSTVTKYDNWTMDKDGWIIDDMSRLLIWVPQHLRTPLMRPKNTVLISSDGYVRLNFDNALIGDSWAGCYQSA</sequence>
<name>A0A5N5QEN0_9AGAM</name>
<dbReference type="Pfam" id="PF00400">
    <property type="entry name" value="WD40"/>
    <property type="match status" value="10"/>
</dbReference>
<feature type="repeat" description="WD" evidence="3">
    <location>
        <begin position="870"/>
        <end position="893"/>
    </location>
</feature>
<feature type="repeat" description="WD" evidence="3">
    <location>
        <begin position="1161"/>
        <end position="1202"/>
    </location>
</feature>
<feature type="compositionally biased region" description="Polar residues" evidence="4">
    <location>
        <begin position="14"/>
        <end position="32"/>
    </location>
</feature>
<dbReference type="GO" id="GO:1990234">
    <property type="term" value="C:transferase complex"/>
    <property type="evidence" value="ECO:0007669"/>
    <property type="project" value="UniProtKB-ARBA"/>
</dbReference>
<feature type="domain" description="Nephrocystin 3-like N-terminal" evidence="5">
    <location>
        <begin position="231"/>
        <end position="387"/>
    </location>
</feature>
<protein>
    <submittedName>
        <fullName evidence="6">Vegetative incompatibility protein HET-E-1</fullName>
    </submittedName>
</protein>
<dbReference type="InterPro" id="IPR011047">
    <property type="entry name" value="Quinoprotein_ADH-like_sf"/>
</dbReference>
<evidence type="ECO:0000313" key="6">
    <source>
        <dbReference type="EMBL" id="KAB5589906.1"/>
    </source>
</evidence>
<dbReference type="InterPro" id="IPR056884">
    <property type="entry name" value="NPHP3-like_N"/>
</dbReference>
<evidence type="ECO:0000256" key="4">
    <source>
        <dbReference type="SAM" id="MobiDB-lite"/>
    </source>
</evidence>
<dbReference type="InterPro" id="IPR011044">
    <property type="entry name" value="Quino_amine_DH_bsu"/>
</dbReference>
<dbReference type="PROSITE" id="PS50082">
    <property type="entry name" value="WD_REPEATS_2"/>
    <property type="match status" value="10"/>
</dbReference>
<dbReference type="PROSITE" id="PS50294">
    <property type="entry name" value="WD_REPEATS_REGION"/>
    <property type="match status" value="8"/>
</dbReference>
<accession>A0A5N5QEN0</accession>
<dbReference type="Proteomes" id="UP000383932">
    <property type="component" value="Unassembled WGS sequence"/>
</dbReference>
<dbReference type="PANTHER" id="PTHR22847">
    <property type="entry name" value="WD40 REPEAT PROTEIN"/>
    <property type="match status" value="1"/>
</dbReference>
<comment type="caution">
    <text evidence="6">The sequence shown here is derived from an EMBL/GenBank/DDBJ whole genome shotgun (WGS) entry which is preliminary data.</text>
</comment>
<dbReference type="Pfam" id="PF24883">
    <property type="entry name" value="NPHP3_N"/>
    <property type="match status" value="1"/>
</dbReference>
<feature type="region of interest" description="Disordered" evidence="4">
    <location>
        <begin position="1"/>
        <end position="32"/>
    </location>
</feature>
<feature type="repeat" description="WD" evidence="3">
    <location>
        <begin position="989"/>
        <end position="1030"/>
    </location>
</feature>
<dbReference type="PRINTS" id="PR00320">
    <property type="entry name" value="GPROTEINBRPT"/>
</dbReference>
<dbReference type="InterPro" id="IPR020472">
    <property type="entry name" value="WD40_PAC1"/>
</dbReference>
<keyword evidence="2" id="KW-0677">Repeat</keyword>
<proteinExistence type="predicted"/>
<gene>
    <name evidence="6" type="ORF">CTheo_6649</name>
</gene>
<dbReference type="PANTHER" id="PTHR22847:SF637">
    <property type="entry name" value="WD REPEAT DOMAIN 5B"/>
    <property type="match status" value="1"/>
</dbReference>
<feature type="repeat" description="WD" evidence="3">
    <location>
        <begin position="1332"/>
        <end position="1373"/>
    </location>
</feature>
<feature type="repeat" description="WD" evidence="3">
    <location>
        <begin position="1118"/>
        <end position="1159"/>
    </location>
</feature>
<evidence type="ECO:0000313" key="7">
    <source>
        <dbReference type="Proteomes" id="UP000383932"/>
    </source>
</evidence>
<evidence type="ECO:0000256" key="2">
    <source>
        <dbReference type="ARBA" id="ARBA00022737"/>
    </source>
</evidence>
<dbReference type="SUPFAM" id="SSF50998">
    <property type="entry name" value="Quinoprotein alcohol dehydrogenase-like"/>
    <property type="match status" value="1"/>
</dbReference>
<evidence type="ECO:0000256" key="1">
    <source>
        <dbReference type="ARBA" id="ARBA00022574"/>
    </source>
</evidence>
<feature type="compositionally biased region" description="Basic residues" evidence="4">
    <location>
        <begin position="1"/>
        <end position="13"/>
    </location>
</feature>
<dbReference type="Gene3D" id="3.40.50.300">
    <property type="entry name" value="P-loop containing nucleotide triphosphate hydrolases"/>
    <property type="match status" value="1"/>
</dbReference>
<dbReference type="EMBL" id="SSOP01000217">
    <property type="protein sequence ID" value="KAB5589906.1"/>
    <property type="molecule type" value="Genomic_DNA"/>
</dbReference>
<dbReference type="Gene3D" id="2.130.10.10">
    <property type="entry name" value="YVTN repeat-like/Quinoprotein amine dehydrogenase"/>
    <property type="match status" value="4"/>
</dbReference>
<reference evidence="6 7" key="1">
    <citation type="journal article" date="2019" name="Fungal Biol. Biotechnol.">
        <title>Draft genome sequence of fastidious pathogen Ceratobasidium theobromae, which causes vascular-streak dieback in Theobroma cacao.</title>
        <authorList>
            <person name="Ali S.S."/>
            <person name="Asman A."/>
            <person name="Shao J."/>
            <person name="Firmansyah A.P."/>
            <person name="Susilo A.W."/>
            <person name="Rosmana A."/>
            <person name="McMahon P."/>
            <person name="Junaid M."/>
            <person name="Guest D."/>
            <person name="Kheng T.Y."/>
            <person name="Meinhardt L.W."/>
            <person name="Bailey B.A."/>
        </authorList>
    </citation>
    <scope>NUCLEOTIDE SEQUENCE [LARGE SCALE GENOMIC DNA]</scope>
    <source>
        <strain evidence="6 7">CT2</strain>
    </source>
</reference>
<dbReference type="CDD" id="cd00200">
    <property type="entry name" value="WD40"/>
    <property type="match status" value="2"/>
</dbReference>
<dbReference type="SMART" id="SM00320">
    <property type="entry name" value="WD40"/>
    <property type="match status" value="13"/>
</dbReference>
<dbReference type="InterPro" id="IPR027417">
    <property type="entry name" value="P-loop_NTPase"/>
</dbReference>
<dbReference type="InterPro" id="IPR019775">
    <property type="entry name" value="WD40_repeat_CS"/>
</dbReference>
<keyword evidence="7" id="KW-1185">Reference proteome</keyword>
<dbReference type="InterPro" id="IPR036322">
    <property type="entry name" value="WD40_repeat_dom_sf"/>
</dbReference>
<feature type="repeat" description="WD" evidence="3">
    <location>
        <begin position="1032"/>
        <end position="1073"/>
    </location>
</feature>
<feature type="repeat" description="WD" evidence="3">
    <location>
        <begin position="903"/>
        <end position="944"/>
    </location>
</feature>
<feature type="repeat" description="WD" evidence="3">
    <location>
        <begin position="946"/>
        <end position="987"/>
    </location>
</feature>